<dbReference type="PANTHER" id="PTHR23132">
    <property type="entry name" value="D-ALANINE--D-ALANINE LIGASE"/>
    <property type="match status" value="1"/>
</dbReference>
<dbReference type="InterPro" id="IPR011761">
    <property type="entry name" value="ATP-grasp"/>
</dbReference>
<name>A0ABN8NGR5_9CNID</name>
<keyword evidence="6" id="KW-1185">Reference proteome</keyword>
<organism evidence="5 6">
    <name type="scientific">Porites lobata</name>
    <dbReference type="NCBI Taxonomy" id="104759"/>
    <lineage>
        <taxon>Eukaryota</taxon>
        <taxon>Metazoa</taxon>
        <taxon>Cnidaria</taxon>
        <taxon>Anthozoa</taxon>
        <taxon>Hexacorallia</taxon>
        <taxon>Scleractinia</taxon>
        <taxon>Fungiina</taxon>
        <taxon>Poritidae</taxon>
        <taxon>Porites</taxon>
    </lineage>
</organism>
<gene>
    <name evidence="5" type="ORF">PLOB_00017848</name>
</gene>
<accession>A0ABN8NGR5</accession>
<comment type="caution">
    <text evidence="5">The sequence shown here is derived from an EMBL/GenBank/DDBJ whole genome shotgun (WGS) entry which is preliminary data.</text>
</comment>
<dbReference type="InterPro" id="IPR013815">
    <property type="entry name" value="ATP_grasp_subdomain_1"/>
</dbReference>
<evidence type="ECO:0000256" key="2">
    <source>
        <dbReference type="ARBA" id="ARBA00022598"/>
    </source>
</evidence>
<evidence type="ECO:0000256" key="1">
    <source>
        <dbReference type="ARBA" id="ARBA00010871"/>
    </source>
</evidence>
<evidence type="ECO:0000259" key="4">
    <source>
        <dbReference type="PROSITE" id="PS50975"/>
    </source>
</evidence>
<evidence type="ECO:0000256" key="3">
    <source>
        <dbReference type="PROSITE-ProRule" id="PRU00409"/>
    </source>
</evidence>
<proteinExistence type="inferred from homology"/>
<evidence type="ECO:0000313" key="6">
    <source>
        <dbReference type="Proteomes" id="UP001159405"/>
    </source>
</evidence>
<dbReference type="Gene3D" id="3.30.470.20">
    <property type="entry name" value="ATP-grasp fold, B domain"/>
    <property type="match status" value="1"/>
</dbReference>
<keyword evidence="3" id="KW-0547">Nucleotide-binding</keyword>
<comment type="similarity">
    <text evidence="1">Belongs to the D-alanine--D-alanine ligase family.</text>
</comment>
<keyword evidence="2" id="KW-0436">Ligase</keyword>
<dbReference type="SUPFAM" id="SSF56059">
    <property type="entry name" value="Glutathione synthetase ATP-binding domain-like"/>
    <property type="match status" value="1"/>
</dbReference>
<sequence length="360" mass="40264">MVKDNLKILHVLGSPSDDYSFNLNMYYGGSFDDGVGSGKYSFSYALARPDGTWSFVKRLSDIVDVERGEERENDLEKMDITAALQHIKSVIKPDLALIQFACLKGTTAFWALFEALDIPLIGGSAESRYLCMDKLKTRAVLLVYNNVSCAEGLTLNKGDPIPSAHIKYPCVVKASKGEDSKSVRLVKDQQSLDAAVEHALTYSNQVIIERFVEGREFRCAVVKSEKTGDIKALSCMEYNVPAKNIREDKLLCADEKGLPVCCKAPESKTWFLDPAKEGELINRIQQQSCQAFQELDLQDFGLFDFRVDREGNPFFLECNLFCSFGSKSVVNVIAKESDFTDESLFDLMVQNALLRKEKTS</sequence>
<dbReference type="Proteomes" id="UP001159405">
    <property type="component" value="Unassembled WGS sequence"/>
</dbReference>
<dbReference type="InterPro" id="IPR011095">
    <property type="entry name" value="Dala_Dala_lig_C"/>
</dbReference>
<reference evidence="5 6" key="1">
    <citation type="submission" date="2022-05" db="EMBL/GenBank/DDBJ databases">
        <authorList>
            <consortium name="Genoscope - CEA"/>
            <person name="William W."/>
        </authorList>
    </citation>
    <scope>NUCLEOTIDE SEQUENCE [LARGE SCALE GENOMIC DNA]</scope>
</reference>
<evidence type="ECO:0000313" key="5">
    <source>
        <dbReference type="EMBL" id="CAH3108782.1"/>
    </source>
</evidence>
<feature type="domain" description="ATP-grasp" evidence="4">
    <location>
        <begin position="139"/>
        <end position="353"/>
    </location>
</feature>
<keyword evidence="3" id="KW-0067">ATP-binding</keyword>
<dbReference type="Gene3D" id="3.30.1490.20">
    <property type="entry name" value="ATP-grasp fold, A domain"/>
    <property type="match status" value="1"/>
</dbReference>
<dbReference type="PANTHER" id="PTHR23132:SF23">
    <property type="entry name" value="D-ALANINE--D-ALANINE LIGASE B"/>
    <property type="match status" value="1"/>
</dbReference>
<dbReference type="PROSITE" id="PS50975">
    <property type="entry name" value="ATP_GRASP"/>
    <property type="match status" value="1"/>
</dbReference>
<protein>
    <recommendedName>
        <fullName evidence="4">ATP-grasp domain-containing protein</fullName>
    </recommendedName>
</protein>
<dbReference type="Pfam" id="PF07478">
    <property type="entry name" value="Dala_Dala_lig_C"/>
    <property type="match status" value="1"/>
</dbReference>
<dbReference type="EMBL" id="CALNXK010000021">
    <property type="protein sequence ID" value="CAH3108782.1"/>
    <property type="molecule type" value="Genomic_DNA"/>
</dbReference>